<name>A0ACD3BH15_9AGAR</name>
<sequence length="1308" mass="143333">MSEDVRAKRTRKLFVTNPDDSGGSDHDPPATYSTPTYHYVARPTPPSRPIPPKPSYSHAPYPLTTDQPPQDRISNPPPSSPSSTAEETPPPSTPGLSAPAPDITPEPLAFQESSYTVDRPSFDGSQLPTPHATNLTLSPQQSKDASSQRLAKKPASSAPKRPATVLATADLERYVIVDITNAKSGASIRECIFSKLNIYDDDEQSKFSIYQTEIGQFAISHPLTDDRLFELCRDEGDARGSLKFLVSHSSAPVHEQPVQSRALPAQSPSVNTIPPPVLPQQEPIAYETITYPLRPVKPRSRSRQGSLSSAAEQLPEMAGYEADLDNPGRDHRRPSHKHHSPYSSLPSIHPLPASPHTSRQPSSSQPQRPPSPLRPSRSLTPPEHPRPADSDSRYTSSSSGSTVVPLLPPISPSRIRFDESATLSPPPPLRPPHGRSGSDAAAEREQIFRSSEQRLEEAHRQWLRQTGGRGSSRDNSPHTQEPSSSRSQNIQRNARQQSSPSRYKALPYALQIPKPPRHPPPSIPSSGETRFPTALRPAAKQVHPSFVVTWKGEGRGDQRPMAPGYSRGLSSKSMDNLRATSRDHPSSLQAGRRAPKLPINRPNTSQQSAYQPTPLPGQPKSYEARRQLPMQGNATLDFGQSPQNSYPRSHLHPSNVVSPSNDPYPRPQSAQGDPILSPPPGSKYKIQSPTFGSSMIDLTPLRSPRAPSPARYHMSSRETHPFPIIDRSSESQSETSTAPHSPPSPNRPRQRIADNANPPNEPMSSSYSESSLRSALGISPSSEGTLKPADSVWVQGVINEGNGTVIAPRSDGTLMQGTLRPGRAGSPIGTAMSQSTFAPDSDSDGELWQKPPSKVQTATEQSHNTNPSASTLLSNNNNPLPPLPVRRPTPPNGRTKQNRNTFIENGESTWAPRPLPEDVYDRLEEFFPDHDLDKPVIEASSGGTSPTTNETHVLPPPVPLSRSRNKKSIRLVIQDYKQRYDSSANSTMLRKRSTKVWGSKAEEVPRMSAKNSIHSSSNGDSSAGPTTFKWVRGELIGKGTYGRVYLALNATTGEMIAVKQVEMPRTASDMNNSRQTTVVQALKSESETLKDLDHPNIVQYLGFEETPENLSIFLEYVPGGSVGSCLQKHGRFDEYVTKSFTSQILSGLEYLHSKGILHRDLKADNILVETSGVCKISDFGISKRTDDEAGGAFTAMQGTVFWMAPEVINTQKKGYNFKIDIWSVGCVVLEMWAGSRPWEGDEVVAVMFKLYQAKLPPPIPEGVKLSETGEDFRLKCFAINPEERPSASELRKHPYLILPPGWTFTGFK</sequence>
<reference evidence="1 2" key="1">
    <citation type="journal article" date="2019" name="Nat. Ecol. Evol.">
        <title>Megaphylogeny resolves global patterns of mushroom evolution.</title>
        <authorList>
            <person name="Varga T."/>
            <person name="Krizsan K."/>
            <person name="Foldi C."/>
            <person name="Dima B."/>
            <person name="Sanchez-Garcia M."/>
            <person name="Sanchez-Ramirez S."/>
            <person name="Szollosi G.J."/>
            <person name="Szarkandi J.G."/>
            <person name="Papp V."/>
            <person name="Albert L."/>
            <person name="Andreopoulos W."/>
            <person name="Angelini C."/>
            <person name="Antonin V."/>
            <person name="Barry K.W."/>
            <person name="Bougher N.L."/>
            <person name="Buchanan P."/>
            <person name="Buyck B."/>
            <person name="Bense V."/>
            <person name="Catcheside P."/>
            <person name="Chovatia M."/>
            <person name="Cooper J."/>
            <person name="Damon W."/>
            <person name="Desjardin D."/>
            <person name="Finy P."/>
            <person name="Geml J."/>
            <person name="Haridas S."/>
            <person name="Hughes K."/>
            <person name="Justo A."/>
            <person name="Karasinski D."/>
            <person name="Kautmanova I."/>
            <person name="Kiss B."/>
            <person name="Kocsube S."/>
            <person name="Kotiranta H."/>
            <person name="LaButti K.M."/>
            <person name="Lechner B.E."/>
            <person name="Liimatainen K."/>
            <person name="Lipzen A."/>
            <person name="Lukacs Z."/>
            <person name="Mihaltcheva S."/>
            <person name="Morgado L.N."/>
            <person name="Niskanen T."/>
            <person name="Noordeloos M.E."/>
            <person name="Ohm R.A."/>
            <person name="Ortiz-Santana B."/>
            <person name="Ovrebo C."/>
            <person name="Racz N."/>
            <person name="Riley R."/>
            <person name="Savchenko A."/>
            <person name="Shiryaev A."/>
            <person name="Soop K."/>
            <person name="Spirin V."/>
            <person name="Szebenyi C."/>
            <person name="Tomsovsky M."/>
            <person name="Tulloss R.E."/>
            <person name="Uehling J."/>
            <person name="Grigoriev I.V."/>
            <person name="Vagvolgyi C."/>
            <person name="Papp T."/>
            <person name="Martin F.M."/>
            <person name="Miettinen O."/>
            <person name="Hibbett D.S."/>
            <person name="Nagy L.G."/>
        </authorList>
    </citation>
    <scope>NUCLEOTIDE SEQUENCE [LARGE SCALE GENOMIC DNA]</scope>
    <source>
        <strain evidence="1 2">NL-1719</strain>
    </source>
</reference>
<evidence type="ECO:0000313" key="2">
    <source>
        <dbReference type="Proteomes" id="UP000308600"/>
    </source>
</evidence>
<protein>
    <submittedName>
        <fullName evidence="1">Pkinase-domain-containing protein</fullName>
    </submittedName>
</protein>
<accession>A0ACD3BH15</accession>
<gene>
    <name evidence="1" type="ORF">BDN72DRAFT_31228</name>
</gene>
<organism evidence="1 2">
    <name type="scientific">Pluteus cervinus</name>
    <dbReference type="NCBI Taxonomy" id="181527"/>
    <lineage>
        <taxon>Eukaryota</taxon>
        <taxon>Fungi</taxon>
        <taxon>Dikarya</taxon>
        <taxon>Basidiomycota</taxon>
        <taxon>Agaricomycotina</taxon>
        <taxon>Agaricomycetes</taxon>
        <taxon>Agaricomycetidae</taxon>
        <taxon>Agaricales</taxon>
        <taxon>Pluteineae</taxon>
        <taxon>Pluteaceae</taxon>
        <taxon>Pluteus</taxon>
    </lineage>
</organism>
<evidence type="ECO:0000313" key="1">
    <source>
        <dbReference type="EMBL" id="TFK77180.1"/>
    </source>
</evidence>
<dbReference type="EMBL" id="ML208259">
    <property type="protein sequence ID" value="TFK77180.1"/>
    <property type="molecule type" value="Genomic_DNA"/>
</dbReference>
<proteinExistence type="predicted"/>
<dbReference type="Proteomes" id="UP000308600">
    <property type="component" value="Unassembled WGS sequence"/>
</dbReference>
<keyword evidence="2" id="KW-1185">Reference proteome</keyword>